<dbReference type="GeneID" id="117151446"/>
<name>A0A6P8KXT6_BOMIM</name>
<proteinExistence type="predicted"/>
<protein>
    <submittedName>
        <fullName evidence="2">Uncharacterized protein LOC117151446</fullName>
    </submittedName>
</protein>
<keyword evidence="1" id="KW-1185">Reference proteome</keyword>
<dbReference type="OrthoDB" id="10566338at2759"/>
<organism evidence="1 2">
    <name type="scientific">Bombus impatiens</name>
    <name type="common">Bumblebee</name>
    <dbReference type="NCBI Taxonomy" id="132113"/>
    <lineage>
        <taxon>Eukaryota</taxon>
        <taxon>Metazoa</taxon>
        <taxon>Ecdysozoa</taxon>
        <taxon>Arthropoda</taxon>
        <taxon>Hexapoda</taxon>
        <taxon>Insecta</taxon>
        <taxon>Pterygota</taxon>
        <taxon>Neoptera</taxon>
        <taxon>Endopterygota</taxon>
        <taxon>Hymenoptera</taxon>
        <taxon>Apocrita</taxon>
        <taxon>Aculeata</taxon>
        <taxon>Apoidea</taxon>
        <taxon>Anthophila</taxon>
        <taxon>Apidae</taxon>
        <taxon>Bombus</taxon>
        <taxon>Pyrobombus</taxon>
    </lineage>
</organism>
<gene>
    <name evidence="2" type="primary">LOC117151446</name>
</gene>
<evidence type="ECO:0000313" key="1">
    <source>
        <dbReference type="Proteomes" id="UP000515180"/>
    </source>
</evidence>
<sequence length="132" mass="14835">MTESSVKRKPPCIQKNLSRTNKIQQSLEVRESLGELLFETIVKKPLKPMTTIIRNILSRDCNFCVREANWFVVDVAVLGLVADDPTDCREKGGGLWMGLELGLVGVTLFRECGNHHGCDSVHITHVSRNKME</sequence>
<dbReference type="RefSeq" id="XP_033175680.1">
    <property type="nucleotide sequence ID" value="XM_033319789.1"/>
</dbReference>
<dbReference type="Proteomes" id="UP000515180">
    <property type="component" value="Unplaced"/>
</dbReference>
<reference evidence="2" key="1">
    <citation type="submission" date="2025-08" db="UniProtKB">
        <authorList>
            <consortium name="RefSeq"/>
        </authorList>
    </citation>
    <scope>IDENTIFICATION</scope>
</reference>
<evidence type="ECO:0000313" key="2">
    <source>
        <dbReference type="RefSeq" id="XP_033175680.1"/>
    </source>
</evidence>
<dbReference type="AlphaFoldDB" id="A0A6P8KXT6"/>
<accession>A0A6P8KXT6</accession>